<sequence length="316" mass="35032">MKGPDKRVALREAAHWYARLGADQVGADVHQQWSSWHSQDALHQWAWQQVQNLQAQLQGLPGPLAYQAMQQAGTSAALGRRTLLKGLLLGVGAGSLGLYGYREAPVWLADYRTRIGQRQRITLADGTRLILNTASAVDVRFGAEVRLVIVQAGELLIETGKDPRPFVVRSAEGDMRALGTRFTVRQREGITDLSVLEHAVAVRSKKGTDAEQVIEANQRVSFSATQLYSPTAVDPNQAQWANGHLVIDNWRLDRLLAELQRYRPGFVQCSANIAELRLSGAYPLDDTDSALAAIARALPVRIEQRTRYWVRVLPKA</sequence>
<evidence type="ECO:0000259" key="1">
    <source>
        <dbReference type="Pfam" id="PF04773"/>
    </source>
</evidence>
<reference evidence="3" key="2">
    <citation type="submission" date="2023-01" db="EMBL/GenBank/DDBJ databases">
        <authorList>
            <person name="Sun Q."/>
            <person name="Evtushenko L."/>
        </authorList>
    </citation>
    <scope>NUCLEOTIDE SEQUENCE</scope>
    <source>
        <strain evidence="3">VKM B-2935</strain>
    </source>
</reference>
<dbReference type="Gene3D" id="2.60.120.1440">
    <property type="match status" value="1"/>
</dbReference>
<dbReference type="Pfam" id="PF04773">
    <property type="entry name" value="FecR"/>
    <property type="match status" value="1"/>
</dbReference>
<name>A0A9W6K4Z4_9PSED</name>
<dbReference type="InterPro" id="IPR012373">
    <property type="entry name" value="Ferrdict_sens_TM"/>
</dbReference>
<dbReference type="GO" id="GO:0016989">
    <property type="term" value="F:sigma factor antagonist activity"/>
    <property type="evidence" value="ECO:0007669"/>
    <property type="project" value="TreeGrafter"/>
</dbReference>
<dbReference type="InterPro" id="IPR032623">
    <property type="entry name" value="FecR_N"/>
</dbReference>
<dbReference type="InterPro" id="IPR006860">
    <property type="entry name" value="FecR"/>
</dbReference>
<dbReference type="PANTHER" id="PTHR30273:SF2">
    <property type="entry name" value="PROTEIN FECR"/>
    <property type="match status" value="1"/>
</dbReference>
<organism evidence="3 4">
    <name type="scientific">Pseudomonas turukhanskensis</name>
    <dbReference type="NCBI Taxonomy" id="1806536"/>
    <lineage>
        <taxon>Bacteria</taxon>
        <taxon>Pseudomonadati</taxon>
        <taxon>Pseudomonadota</taxon>
        <taxon>Gammaproteobacteria</taxon>
        <taxon>Pseudomonadales</taxon>
        <taxon>Pseudomonadaceae</taxon>
        <taxon>Pseudomonas</taxon>
    </lineage>
</organism>
<keyword evidence="4" id="KW-1185">Reference proteome</keyword>
<dbReference type="AlphaFoldDB" id="A0A9W6K4Z4"/>
<dbReference type="Pfam" id="PF16220">
    <property type="entry name" value="DUF4880"/>
    <property type="match status" value="1"/>
</dbReference>
<evidence type="ECO:0000313" key="3">
    <source>
        <dbReference type="EMBL" id="GLK87830.1"/>
    </source>
</evidence>
<dbReference type="Proteomes" id="UP001143328">
    <property type="component" value="Unassembled WGS sequence"/>
</dbReference>
<dbReference type="PIRSF" id="PIRSF018266">
    <property type="entry name" value="FecR"/>
    <property type="match status" value="1"/>
</dbReference>
<evidence type="ECO:0000259" key="2">
    <source>
        <dbReference type="Pfam" id="PF16220"/>
    </source>
</evidence>
<dbReference type="RefSeq" id="WP_271194081.1">
    <property type="nucleotide sequence ID" value="NZ_BSFN01000002.1"/>
</dbReference>
<feature type="domain" description="FecR N-terminal" evidence="2">
    <location>
        <begin position="11"/>
        <end position="53"/>
    </location>
</feature>
<dbReference type="PANTHER" id="PTHR30273">
    <property type="entry name" value="PERIPLASMIC SIGNAL SENSOR AND SIGMA FACTOR ACTIVATOR FECR-RELATED"/>
    <property type="match status" value="1"/>
</dbReference>
<feature type="domain" description="FecR protein" evidence="1">
    <location>
        <begin position="110"/>
        <end position="200"/>
    </location>
</feature>
<comment type="caution">
    <text evidence="3">The sequence shown here is derived from an EMBL/GenBank/DDBJ whole genome shotgun (WGS) entry which is preliminary data.</text>
</comment>
<accession>A0A9W6K4Z4</accession>
<evidence type="ECO:0000313" key="4">
    <source>
        <dbReference type="Proteomes" id="UP001143328"/>
    </source>
</evidence>
<proteinExistence type="predicted"/>
<dbReference type="EMBL" id="BSFN01000002">
    <property type="protein sequence ID" value="GLK87830.1"/>
    <property type="molecule type" value="Genomic_DNA"/>
</dbReference>
<reference evidence="3" key="1">
    <citation type="journal article" date="2014" name="Int. J. Syst. Evol. Microbiol.">
        <title>Complete genome sequence of Corynebacterium casei LMG S-19264T (=DSM 44701T), isolated from a smear-ripened cheese.</title>
        <authorList>
            <consortium name="US DOE Joint Genome Institute (JGI-PGF)"/>
            <person name="Walter F."/>
            <person name="Albersmeier A."/>
            <person name="Kalinowski J."/>
            <person name="Ruckert C."/>
        </authorList>
    </citation>
    <scope>NUCLEOTIDE SEQUENCE</scope>
    <source>
        <strain evidence="3">VKM B-2935</strain>
    </source>
</reference>
<protein>
    <submittedName>
        <fullName evidence="3">Sensor</fullName>
    </submittedName>
</protein>
<gene>
    <name evidence="3" type="primary">fecR_1</name>
    <name evidence="3" type="ORF">GCM10017655_08920</name>
</gene>